<name>A0A8J2ZH38_9RHOB</name>
<evidence type="ECO:0000313" key="3">
    <source>
        <dbReference type="Proteomes" id="UP000617145"/>
    </source>
</evidence>
<sequence>MNTRPFARQQCAVDVGCRAIETLRFGKGYCAWGGDIGHDTTPLEAGLGFDVSKAKATYGGRDAIEAARTAPLARRLVTLYRCTRGGAAGGETLYRNGEWVGYLSSGC</sequence>
<proteinExistence type="predicted"/>
<dbReference type="Proteomes" id="UP000617145">
    <property type="component" value="Unassembled WGS sequence"/>
</dbReference>
<evidence type="ECO:0000259" key="1">
    <source>
        <dbReference type="Pfam" id="PF01571"/>
    </source>
</evidence>
<dbReference type="PANTHER" id="PTHR43757:SF2">
    <property type="entry name" value="AMINOMETHYLTRANSFERASE, MITOCHONDRIAL"/>
    <property type="match status" value="1"/>
</dbReference>
<dbReference type="AlphaFoldDB" id="A0A8J2ZH38"/>
<dbReference type="Pfam" id="PF01571">
    <property type="entry name" value="GCV_T"/>
    <property type="match status" value="1"/>
</dbReference>
<dbReference type="EMBL" id="BMJV01000001">
    <property type="protein sequence ID" value="GGG62033.1"/>
    <property type="molecule type" value="Genomic_DNA"/>
</dbReference>
<reference evidence="2" key="1">
    <citation type="journal article" date="2014" name="Int. J. Syst. Evol. Microbiol.">
        <title>Complete genome sequence of Corynebacterium casei LMG S-19264T (=DSM 44701T), isolated from a smear-ripened cheese.</title>
        <authorList>
            <consortium name="US DOE Joint Genome Institute (JGI-PGF)"/>
            <person name="Walter F."/>
            <person name="Albersmeier A."/>
            <person name="Kalinowski J."/>
            <person name="Ruckert C."/>
        </authorList>
    </citation>
    <scope>NUCLEOTIDE SEQUENCE</scope>
    <source>
        <strain evidence="2">CGMCC 1.15762</strain>
    </source>
</reference>
<dbReference type="InterPro" id="IPR027266">
    <property type="entry name" value="TrmE/GcvT-like"/>
</dbReference>
<evidence type="ECO:0000313" key="2">
    <source>
        <dbReference type="EMBL" id="GGG62033.1"/>
    </source>
</evidence>
<dbReference type="PANTHER" id="PTHR43757">
    <property type="entry name" value="AMINOMETHYLTRANSFERASE"/>
    <property type="match status" value="1"/>
</dbReference>
<reference evidence="2" key="2">
    <citation type="submission" date="2020-09" db="EMBL/GenBank/DDBJ databases">
        <authorList>
            <person name="Sun Q."/>
            <person name="Zhou Y."/>
        </authorList>
    </citation>
    <scope>NUCLEOTIDE SEQUENCE</scope>
    <source>
        <strain evidence="2">CGMCC 1.15762</strain>
    </source>
</reference>
<dbReference type="InterPro" id="IPR006222">
    <property type="entry name" value="GCVT_N"/>
</dbReference>
<organism evidence="2 3">
    <name type="scientific">Salipiger pallidus</name>
    <dbReference type="NCBI Taxonomy" id="1775170"/>
    <lineage>
        <taxon>Bacteria</taxon>
        <taxon>Pseudomonadati</taxon>
        <taxon>Pseudomonadota</taxon>
        <taxon>Alphaproteobacteria</taxon>
        <taxon>Rhodobacterales</taxon>
        <taxon>Roseobacteraceae</taxon>
        <taxon>Salipiger</taxon>
    </lineage>
</organism>
<gene>
    <name evidence="2" type="ORF">GCM10011415_05310</name>
</gene>
<dbReference type="RefSeq" id="WP_188788538.1">
    <property type="nucleotide sequence ID" value="NZ_BMJV01000001.1"/>
</dbReference>
<comment type="caution">
    <text evidence="2">The sequence shown here is derived from an EMBL/GenBank/DDBJ whole genome shotgun (WGS) entry which is preliminary data.</text>
</comment>
<dbReference type="SUPFAM" id="SSF103025">
    <property type="entry name" value="Folate-binding domain"/>
    <property type="match status" value="1"/>
</dbReference>
<protein>
    <recommendedName>
        <fullName evidence="1">GCVT N-terminal domain-containing protein</fullName>
    </recommendedName>
</protein>
<keyword evidence="3" id="KW-1185">Reference proteome</keyword>
<accession>A0A8J2ZH38</accession>
<dbReference type="Gene3D" id="3.30.1360.120">
    <property type="entry name" value="Probable tRNA modification gtpase trme, domain 1"/>
    <property type="match status" value="1"/>
</dbReference>
<dbReference type="InterPro" id="IPR028896">
    <property type="entry name" value="GcvT/YgfZ/DmdA"/>
</dbReference>
<feature type="domain" description="GCVT N-terminal" evidence="1">
    <location>
        <begin position="13"/>
        <end position="55"/>
    </location>
</feature>